<dbReference type="GO" id="GO:0006508">
    <property type="term" value="P:proteolysis"/>
    <property type="evidence" value="ECO:0007669"/>
    <property type="project" value="UniProtKB-KW"/>
</dbReference>
<dbReference type="InterPro" id="IPR006880">
    <property type="entry name" value="INO80B_C"/>
</dbReference>
<dbReference type="NCBIfam" id="NF001368">
    <property type="entry name" value="PRK00277.1"/>
    <property type="match status" value="1"/>
</dbReference>
<feature type="compositionally biased region" description="Polar residues" evidence="9">
    <location>
        <begin position="310"/>
        <end position="322"/>
    </location>
</feature>
<dbReference type="GO" id="GO:0004252">
    <property type="term" value="F:serine-type endopeptidase activity"/>
    <property type="evidence" value="ECO:0007669"/>
    <property type="project" value="UniProtKB-EC"/>
</dbReference>
<keyword evidence="4" id="KW-0378">Hydrolase</keyword>
<feature type="active site" evidence="7">
    <location>
        <position position="788"/>
    </location>
</feature>
<feature type="domain" description="INO80 complex subunit B-like conserved region" evidence="10">
    <location>
        <begin position="422"/>
        <end position="507"/>
    </location>
</feature>
<evidence type="ECO:0000256" key="4">
    <source>
        <dbReference type="ARBA" id="ARBA00022801"/>
    </source>
</evidence>
<evidence type="ECO:0000313" key="11">
    <source>
        <dbReference type="EMBL" id="PPS14959.1"/>
    </source>
</evidence>
<feature type="compositionally biased region" description="Polar residues" evidence="9">
    <location>
        <begin position="377"/>
        <end position="386"/>
    </location>
</feature>
<dbReference type="HAMAP" id="MF_00444">
    <property type="entry name" value="ClpP"/>
    <property type="match status" value="1"/>
</dbReference>
<dbReference type="SMART" id="SM01406">
    <property type="entry name" value="PAPA-1"/>
    <property type="match status" value="1"/>
</dbReference>
<dbReference type="PANTHER" id="PTHR21561:SF25">
    <property type="entry name" value="OS03G0811500 PROTEIN"/>
    <property type="match status" value="1"/>
</dbReference>
<dbReference type="Gene3D" id="3.90.226.10">
    <property type="entry name" value="2-enoyl-CoA Hydratase, Chain A, domain 1"/>
    <property type="match status" value="1"/>
</dbReference>
<feature type="compositionally biased region" description="Basic and acidic residues" evidence="9">
    <location>
        <begin position="130"/>
        <end position="141"/>
    </location>
</feature>
<dbReference type="InterPro" id="IPR001907">
    <property type="entry name" value="ClpP"/>
</dbReference>
<evidence type="ECO:0000256" key="8">
    <source>
        <dbReference type="PROSITE-ProRule" id="PRU10086"/>
    </source>
</evidence>
<dbReference type="GO" id="GO:0031011">
    <property type="term" value="C:Ino80 complex"/>
    <property type="evidence" value="ECO:0007669"/>
    <property type="project" value="InterPro"/>
</dbReference>
<dbReference type="Pfam" id="PF04795">
    <property type="entry name" value="PAPA-1"/>
    <property type="match status" value="1"/>
</dbReference>
<evidence type="ECO:0000256" key="7">
    <source>
        <dbReference type="PROSITE-ProRule" id="PRU10085"/>
    </source>
</evidence>
<dbReference type="InterPro" id="IPR029045">
    <property type="entry name" value="ClpP/crotonase-like_dom_sf"/>
</dbReference>
<evidence type="ECO:0000256" key="5">
    <source>
        <dbReference type="ARBA" id="ARBA00022825"/>
    </source>
</evidence>
<dbReference type="InterPro" id="IPR018215">
    <property type="entry name" value="ClpP_Ser_AS"/>
</dbReference>
<evidence type="ECO:0000256" key="2">
    <source>
        <dbReference type="ARBA" id="ARBA00013230"/>
    </source>
</evidence>
<dbReference type="GO" id="GO:0009532">
    <property type="term" value="C:plastid stroma"/>
    <property type="evidence" value="ECO:0007669"/>
    <property type="project" value="UniProtKB-ARBA"/>
</dbReference>
<evidence type="ECO:0000256" key="9">
    <source>
        <dbReference type="SAM" id="MobiDB-lite"/>
    </source>
</evidence>
<dbReference type="Pfam" id="PF00574">
    <property type="entry name" value="CLP_protease"/>
    <property type="match status" value="1"/>
</dbReference>
<gene>
    <name evidence="11" type="ORF">GOBAR_AA05610</name>
</gene>
<comment type="similarity">
    <text evidence="1">Belongs to the peptidase S14 family.</text>
</comment>
<dbReference type="PANTHER" id="PTHR21561">
    <property type="entry name" value="INO80 COMPLEX SUBUNIT B"/>
    <property type="match status" value="1"/>
</dbReference>
<dbReference type="InterPro" id="IPR023562">
    <property type="entry name" value="ClpP/TepA"/>
</dbReference>
<evidence type="ECO:0000256" key="1">
    <source>
        <dbReference type="ARBA" id="ARBA00007039"/>
    </source>
</evidence>
<feature type="compositionally biased region" description="Low complexity" evidence="9">
    <location>
        <begin position="387"/>
        <end position="398"/>
    </location>
</feature>
<evidence type="ECO:0000313" key="12">
    <source>
        <dbReference type="Proteomes" id="UP000239757"/>
    </source>
</evidence>
<dbReference type="EMBL" id="KZ663201">
    <property type="protein sequence ID" value="PPS14959.1"/>
    <property type="molecule type" value="Genomic_DNA"/>
</dbReference>
<keyword evidence="3" id="KW-0645">Protease</keyword>
<dbReference type="EC" id="3.4.21.92" evidence="2 8"/>
<dbReference type="FunFam" id="3.90.226.10:FF:000014">
    <property type="entry name" value="ATP-dependent Clp protease proteolytic subunit"/>
    <property type="match status" value="1"/>
</dbReference>
<dbReference type="InterPro" id="IPR029523">
    <property type="entry name" value="INO80B/Ies2"/>
</dbReference>
<sequence>MEELGSRFNGANNAVRKKRSSRRPRPDSLSYTESQNHSPLSSTPPSDDVSKVSSDENAVVDANSKRKEFNLNEHVSRISPDIGFEVDKSHKRKKQDGGFNAFYDNEPGRSGSNSKRSSKGVLAPANWKSSTKEKEWSELESRDAEIQSSIQEAVIDNNESKVKKVKLKVGGVTRTIHANSTVNGLPGTGSYARKNSLQGSSNDGHSPPGRSGLQGVPWKDFSQGGFRLGKEGSLMGKTSGKNASGKQGDHAGTVRKSKRAPKRRLLDGEFSEDDNDDEIRYLEKLKTSKISPAYKEDDDEPGKKQKKLSRVSNVENFGTSSSAKDEKRKHRSDRVSGDTDYEEEDEPVSDSELEGKKKRKQRKESVEPSMESKREITLTTRQRALQSSKDASSAPGSSLIEFPNGLPPAPSRKQKEKLSEVEQQLKKAEAAQRRRMQVEKANRESEAEAIRKILGQDSSRKKREEKIKKRQEEMAQEKAVKAEMLASNTIRLVMGPAGTTVTFPRDLGFPLTLLLERTVRVHRVVTHTNIEIQSRSYLFVVCSATRQFKNSRWLKLPASVAENPALPSCACGIHTTLIGLPTPPRLTNPPPIPHASKEIDVNIFKFKVCLIRHSGTLEVVFPFFQFPILNRTRVLFVLTKLKKFLSNQKNAVNYQPKAVYTGEFWAPPTTSRQGIWSIRDDLQVPASPYLLAYAQGQGPPPMVQERFQSVVSQLFQHRIVRCGGAVDDDMANIIVAQLLYLDAVDPQKDIVMYVNSPGGSVTAGMAIFDTMRHIRPDVSTVCVGLAASMGAFLLSGGTKGKRYSLPNSRIMIHQPLGGAQGGQTDIDIQANEMLHHKANLNGYLAYHTGQSLEKINQDTDRDFFMSAKEAKEYGLIDGVIMNPLKALQPLAATADSDE</sequence>
<organism evidence="11 12">
    <name type="scientific">Gossypium barbadense</name>
    <name type="common">Sea Island cotton</name>
    <name type="synonym">Hibiscus barbadensis</name>
    <dbReference type="NCBI Taxonomy" id="3634"/>
    <lineage>
        <taxon>Eukaryota</taxon>
        <taxon>Viridiplantae</taxon>
        <taxon>Streptophyta</taxon>
        <taxon>Embryophyta</taxon>
        <taxon>Tracheophyta</taxon>
        <taxon>Spermatophyta</taxon>
        <taxon>Magnoliopsida</taxon>
        <taxon>eudicotyledons</taxon>
        <taxon>Gunneridae</taxon>
        <taxon>Pentapetalae</taxon>
        <taxon>rosids</taxon>
        <taxon>malvids</taxon>
        <taxon>Malvales</taxon>
        <taxon>Malvaceae</taxon>
        <taxon>Malvoideae</taxon>
        <taxon>Gossypium</taxon>
    </lineage>
</organism>
<feature type="compositionally biased region" description="Basic and acidic residues" evidence="9">
    <location>
        <begin position="458"/>
        <end position="472"/>
    </location>
</feature>
<feature type="compositionally biased region" description="Basic and acidic residues" evidence="9">
    <location>
        <begin position="363"/>
        <end position="376"/>
    </location>
</feature>
<dbReference type="NCBIfam" id="NF009205">
    <property type="entry name" value="PRK12553.1"/>
    <property type="match status" value="1"/>
</dbReference>
<accession>A0A2P5YH89</accession>
<dbReference type="SUPFAM" id="SSF52096">
    <property type="entry name" value="ClpP/crotonase"/>
    <property type="match status" value="1"/>
</dbReference>
<dbReference type="AlphaFoldDB" id="A0A2P5YH89"/>
<dbReference type="InterPro" id="IPR033135">
    <property type="entry name" value="ClpP_His_AS"/>
</dbReference>
<feature type="compositionally biased region" description="Polar residues" evidence="9">
    <location>
        <begin position="29"/>
        <end position="40"/>
    </location>
</feature>
<dbReference type="PROSITE" id="PS00381">
    <property type="entry name" value="CLP_PROTEASE_SER"/>
    <property type="match status" value="1"/>
</dbReference>
<protein>
    <recommendedName>
        <fullName evidence="2 8">Endopeptidase Clp</fullName>
        <ecNumber evidence="2 8">3.4.21.92</ecNumber>
    </recommendedName>
</protein>
<name>A0A2P5YH89_GOSBA</name>
<evidence type="ECO:0000256" key="6">
    <source>
        <dbReference type="ARBA" id="ARBA00034021"/>
    </source>
</evidence>
<feature type="compositionally biased region" description="Basic and acidic residues" evidence="9">
    <location>
        <begin position="63"/>
        <end position="76"/>
    </location>
</feature>
<keyword evidence="5" id="KW-0720">Serine protease</keyword>
<feature type="compositionally biased region" description="Basic and acidic residues" evidence="9">
    <location>
        <begin position="416"/>
        <end position="451"/>
    </location>
</feature>
<feature type="active site" evidence="8">
    <location>
        <position position="813"/>
    </location>
</feature>
<dbReference type="PRINTS" id="PR00127">
    <property type="entry name" value="CLPPROTEASEP"/>
</dbReference>
<dbReference type="Proteomes" id="UP000239757">
    <property type="component" value="Unassembled WGS sequence"/>
</dbReference>
<reference evidence="11 12" key="1">
    <citation type="submission" date="2015-01" db="EMBL/GenBank/DDBJ databases">
        <title>Genome of allotetraploid Gossypium barbadense reveals genomic plasticity and fiber elongation in cotton evolution.</title>
        <authorList>
            <person name="Chen X."/>
            <person name="Liu X."/>
            <person name="Zhao B."/>
            <person name="Zheng H."/>
            <person name="Hu Y."/>
            <person name="Lu G."/>
            <person name="Yang C."/>
            <person name="Chen J."/>
            <person name="Shan C."/>
            <person name="Zhang L."/>
            <person name="Zhou Y."/>
            <person name="Wang L."/>
            <person name="Guo W."/>
            <person name="Bai Y."/>
            <person name="Ruan J."/>
            <person name="Shangguan X."/>
            <person name="Mao Y."/>
            <person name="Jiang J."/>
            <person name="Zhu Y."/>
            <person name="Lei J."/>
            <person name="Kang H."/>
            <person name="Chen S."/>
            <person name="He X."/>
            <person name="Wang R."/>
            <person name="Wang Y."/>
            <person name="Chen J."/>
            <person name="Wang L."/>
            <person name="Yu S."/>
            <person name="Wang B."/>
            <person name="Wei J."/>
            <person name="Song S."/>
            <person name="Lu X."/>
            <person name="Gao Z."/>
            <person name="Gu W."/>
            <person name="Deng X."/>
            <person name="Ma D."/>
            <person name="Wang S."/>
            <person name="Liang W."/>
            <person name="Fang L."/>
            <person name="Cai C."/>
            <person name="Zhu X."/>
            <person name="Zhou B."/>
            <person name="Zhang Y."/>
            <person name="Chen Z."/>
            <person name="Xu S."/>
            <person name="Zhu R."/>
            <person name="Wang S."/>
            <person name="Zhang T."/>
            <person name="Zhao G."/>
        </authorList>
    </citation>
    <scope>NUCLEOTIDE SEQUENCE [LARGE SCALE GENOMIC DNA]</scope>
    <source>
        <strain evidence="12">cv. Xinhai21</strain>
        <tissue evidence="11">Leaf</tissue>
    </source>
</reference>
<dbReference type="GO" id="GO:0006338">
    <property type="term" value="P:chromatin remodeling"/>
    <property type="evidence" value="ECO:0007669"/>
    <property type="project" value="InterPro"/>
</dbReference>
<dbReference type="GO" id="GO:0004176">
    <property type="term" value="F:ATP-dependent peptidase activity"/>
    <property type="evidence" value="ECO:0007669"/>
    <property type="project" value="InterPro"/>
</dbReference>
<evidence type="ECO:0000256" key="3">
    <source>
        <dbReference type="ARBA" id="ARBA00022670"/>
    </source>
</evidence>
<feature type="region of interest" description="Disordered" evidence="9">
    <location>
        <begin position="1"/>
        <end position="141"/>
    </location>
</feature>
<dbReference type="CDD" id="cd07017">
    <property type="entry name" value="S14_ClpP_2"/>
    <property type="match status" value="1"/>
</dbReference>
<dbReference type="OrthoDB" id="2021186at2759"/>
<feature type="compositionally biased region" description="Polar residues" evidence="9">
    <location>
        <begin position="193"/>
        <end position="204"/>
    </location>
</feature>
<feature type="region of interest" description="Disordered" evidence="9">
    <location>
        <begin position="177"/>
        <end position="472"/>
    </location>
</feature>
<dbReference type="PROSITE" id="PS00382">
    <property type="entry name" value="CLP_PROTEASE_HIS"/>
    <property type="match status" value="1"/>
</dbReference>
<feature type="compositionally biased region" description="Basic residues" evidence="9">
    <location>
        <begin position="253"/>
        <end position="263"/>
    </location>
</feature>
<evidence type="ECO:0000259" key="10">
    <source>
        <dbReference type="SMART" id="SM01406"/>
    </source>
</evidence>
<feature type="compositionally biased region" description="Acidic residues" evidence="9">
    <location>
        <begin position="339"/>
        <end position="352"/>
    </location>
</feature>
<comment type="catalytic activity">
    <reaction evidence="6 8">
        <text>Hydrolysis of proteins to small peptides in the presence of ATP and magnesium. alpha-casein is the usual test substrate. In the absence of ATP, only oligopeptides shorter than five residues are hydrolyzed (such as succinyl-Leu-Tyr-|-NHMec, and Leu-Tyr-Leu-|-Tyr-Trp, in which cleavage of the -Tyr-|-Leu- and -Tyr-|-Trp bonds also occurs).</text>
        <dbReference type="EC" id="3.4.21.92"/>
    </reaction>
</comment>
<proteinExistence type="inferred from homology"/>